<evidence type="ECO:0008006" key="4">
    <source>
        <dbReference type="Google" id="ProtNLM"/>
    </source>
</evidence>
<protein>
    <recommendedName>
        <fullName evidence="4">Arylsulfatase</fullName>
    </recommendedName>
</protein>
<reference evidence="2 3" key="1">
    <citation type="submission" date="2016-10" db="EMBL/GenBank/DDBJ databases">
        <authorList>
            <person name="de Groot N.N."/>
        </authorList>
    </citation>
    <scope>NUCLEOTIDE SEQUENCE [LARGE SCALE GENOMIC DNA]</scope>
    <source>
        <strain evidence="2 3">DSM 29340</strain>
    </source>
</reference>
<sequence>MKYPKIQSGRAGRAIAIGLAVALCGLSAPQAEAQDAAGSKPNILLIISDDTG</sequence>
<evidence type="ECO:0000256" key="1">
    <source>
        <dbReference type="SAM" id="SignalP"/>
    </source>
</evidence>
<name>A0A1H7BN11_9RHOB</name>
<organism evidence="2 3">
    <name type="scientific">Cribrihabitans marinus</name>
    <dbReference type="NCBI Taxonomy" id="1227549"/>
    <lineage>
        <taxon>Bacteria</taxon>
        <taxon>Pseudomonadati</taxon>
        <taxon>Pseudomonadota</taxon>
        <taxon>Alphaproteobacteria</taxon>
        <taxon>Rhodobacterales</taxon>
        <taxon>Paracoccaceae</taxon>
        <taxon>Cribrihabitans</taxon>
    </lineage>
</organism>
<feature type="signal peptide" evidence="1">
    <location>
        <begin position="1"/>
        <end position="33"/>
    </location>
</feature>
<evidence type="ECO:0000313" key="3">
    <source>
        <dbReference type="Proteomes" id="UP000199379"/>
    </source>
</evidence>
<keyword evidence="1" id="KW-0732">Signal</keyword>
<gene>
    <name evidence="2" type="ORF">SAMN05444007_1073</name>
</gene>
<dbReference type="EMBL" id="FNYD01000007">
    <property type="protein sequence ID" value="SEJ75640.1"/>
    <property type="molecule type" value="Genomic_DNA"/>
</dbReference>
<proteinExistence type="predicted"/>
<dbReference type="Proteomes" id="UP000199379">
    <property type="component" value="Unassembled WGS sequence"/>
</dbReference>
<keyword evidence="3" id="KW-1185">Reference proteome</keyword>
<evidence type="ECO:0000313" key="2">
    <source>
        <dbReference type="EMBL" id="SEJ75640.1"/>
    </source>
</evidence>
<feature type="chain" id="PRO_5011599318" description="Arylsulfatase" evidence="1">
    <location>
        <begin position="34"/>
        <end position="52"/>
    </location>
</feature>
<dbReference type="AlphaFoldDB" id="A0A1H7BN11"/>
<accession>A0A1H7BN11</accession>